<feature type="domain" description="C2H2-type" evidence="10">
    <location>
        <begin position="271"/>
        <end position="298"/>
    </location>
</feature>
<dbReference type="SMART" id="SM00355">
    <property type="entry name" value="ZnF_C2H2"/>
    <property type="match status" value="8"/>
</dbReference>
<dbReference type="Gene3D" id="3.30.160.60">
    <property type="entry name" value="Classic Zinc Finger"/>
    <property type="match status" value="4"/>
</dbReference>
<dbReference type="PANTHER" id="PTHR24390:SF79">
    <property type="entry name" value="ASPARAGINE-RICH ZINC FINGER PROTEIN AZF1"/>
    <property type="match status" value="1"/>
</dbReference>
<dbReference type="InterPro" id="IPR012934">
    <property type="entry name" value="Znf_AD"/>
</dbReference>
<dbReference type="PROSITE" id="PS00028">
    <property type="entry name" value="ZINC_FINGER_C2H2_1"/>
    <property type="match status" value="7"/>
</dbReference>
<organism evidence="12 13">
    <name type="scientific">Ceutorhynchus assimilis</name>
    <name type="common">cabbage seed weevil</name>
    <dbReference type="NCBI Taxonomy" id="467358"/>
    <lineage>
        <taxon>Eukaryota</taxon>
        <taxon>Metazoa</taxon>
        <taxon>Ecdysozoa</taxon>
        <taxon>Arthropoda</taxon>
        <taxon>Hexapoda</taxon>
        <taxon>Insecta</taxon>
        <taxon>Pterygota</taxon>
        <taxon>Neoptera</taxon>
        <taxon>Endopterygota</taxon>
        <taxon>Coleoptera</taxon>
        <taxon>Polyphaga</taxon>
        <taxon>Cucujiformia</taxon>
        <taxon>Curculionidae</taxon>
        <taxon>Ceutorhynchinae</taxon>
        <taxon>Ceutorhynchus</taxon>
    </lineage>
</organism>
<dbReference type="InterPro" id="IPR036236">
    <property type="entry name" value="Znf_C2H2_sf"/>
</dbReference>
<feature type="binding site" evidence="8">
    <location>
        <position position="89"/>
    </location>
    <ligand>
        <name>Zn(2+)</name>
        <dbReference type="ChEBI" id="CHEBI:29105"/>
    </ligand>
</feature>
<evidence type="ECO:0000256" key="2">
    <source>
        <dbReference type="ARBA" id="ARBA00022723"/>
    </source>
</evidence>
<evidence type="ECO:0000256" key="7">
    <source>
        <dbReference type="PROSITE-ProRule" id="PRU00042"/>
    </source>
</evidence>
<keyword evidence="4 7" id="KW-0863">Zinc-finger</keyword>
<feature type="binding site" evidence="8">
    <location>
        <position position="46"/>
    </location>
    <ligand>
        <name>Zn(2+)</name>
        <dbReference type="ChEBI" id="CHEBI:29105"/>
    </ligand>
</feature>
<feature type="domain" description="ZAD" evidence="11">
    <location>
        <begin position="41"/>
        <end position="116"/>
    </location>
</feature>
<dbReference type="InterPro" id="IPR013087">
    <property type="entry name" value="Znf_C2H2_type"/>
</dbReference>
<dbReference type="SUPFAM" id="SSF57716">
    <property type="entry name" value="Glucocorticoid receptor-like (DNA-binding domain)"/>
    <property type="match status" value="1"/>
</dbReference>
<keyword evidence="2 8" id="KW-0479">Metal-binding</keyword>
<dbReference type="AlphaFoldDB" id="A0A9P0DLL9"/>
<evidence type="ECO:0000259" key="10">
    <source>
        <dbReference type="PROSITE" id="PS50157"/>
    </source>
</evidence>
<feature type="compositionally biased region" description="Polar residues" evidence="9">
    <location>
        <begin position="454"/>
        <end position="463"/>
    </location>
</feature>
<evidence type="ECO:0000259" key="11">
    <source>
        <dbReference type="PROSITE" id="PS51915"/>
    </source>
</evidence>
<feature type="region of interest" description="Disordered" evidence="9">
    <location>
        <begin position="424"/>
        <end position="463"/>
    </location>
</feature>
<evidence type="ECO:0000313" key="12">
    <source>
        <dbReference type="EMBL" id="CAH1127422.1"/>
    </source>
</evidence>
<dbReference type="Gene3D" id="3.40.1800.20">
    <property type="match status" value="1"/>
</dbReference>
<feature type="domain" description="C2H2-type" evidence="10">
    <location>
        <begin position="358"/>
        <end position="386"/>
    </location>
</feature>
<keyword evidence="3" id="KW-0677">Repeat</keyword>
<feature type="domain" description="C2H2-type" evidence="10">
    <location>
        <begin position="388"/>
        <end position="411"/>
    </location>
</feature>
<accession>A0A9P0DLL9</accession>
<dbReference type="GO" id="GO:0005634">
    <property type="term" value="C:nucleus"/>
    <property type="evidence" value="ECO:0007669"/>
    <property type="project" value="UniProtKB-SubCell"/>
</dbReference>
<dbReference type="SUPFAM" id="SSF57667">
    <property type="entry name" value="beta-beta-alpha zinc fingers"/>
    <property type="match status" value="3"/>
</dbReference>
<keyword evidence="13" id="KW-1185">Reference proteome</keyword>
<evidence type="ECO:0000256" key="9">
    <source>
        <dbReference type="SAM" id="MobiDB-lite"/>
    </source>
</evidence>
<evidence type="ECO:0000256" key="5">
    <source>
        <dbReference type="ARBA" id="ARBA00022833"/>
    </source>
</evidence>
<comment type="subcellular location">
    <subcellularLocation>
        <location evidence="1">Nucleus</location>
    </subcellularLocation>
</comment>
<dbReference type="GO" id="GO:0008270">
    <property type="term" value="F:zinc ion binding"/>
    <property type="evidence" value="ECO:0007669"/>
    <property type="project" value="UniProtKB-UniRule"/>
</dbReference>
<feature type="binding site" evidence="8">
    <location>
        <position position="43"/>
    </location>
    <ligand>
        <name>Zn(2+)</name>
        <dbReference type="ChEBI" id="CHEBI:29105"/>
    </ligand>
</feature>
<dbReference type="EMBL" id="OU892279">
    <property type="protein sequence ID" value="CAH1127422.1"/>
    <property type="molecule type" value="Genomic_DNA"/>
</dbReference>
<dbReference type="GO" id="GO:0000978">
    <property type="term" value="F:RNA polymerase II cis-regulatory region sequence-specific DNA binding"/>
    <property type="evidence" value="ECO:0007669"/>
    <property type="project" value="TreeGrafter"/>
</dbReference>
<dbReference type="Pfam" id="PF00096">
    <property type="entry name" value="zf-C2H2"/>
    <property type="match status" value="3"/>
</dbReference>
<proteinExistence type="predicted"/>
<evidence type="ECO:0008006" key="14">
    <source>
        <dbReference type="Google" id="ProtNLM"/>
    </source>
</evidence>
<reference evidence="12" key="1">
    <citation type="submission" date="2022-01" db="EMBL/GenBank/DDBJ databases">
        <authorList>
            <person name="King R."/>
        </authorList>
    </citation>
    <scope>NUCLEOTIDE SEQUENCE</scope>
</reference>
<dbReference type="OrthoDB" id="8922241at2759"/>
<gene>
    <name evidence="12" type="ORF">CEUTPL_LOCUS6213</name>
</gene>
<feature type="domain" description="C2H2-type" evidence="10">
    <location>
        <begin position="242"/>
        <end position="270"/>
    </location>
</feature>
<feature type="domain" description="C2H2-type" evidence="10">
    <location>
        <begin position="299"/>
        <end position="327"/>
    </location>
</feature>
<dbReference type="PROSITE" id="PS51915">
    <property type="entry name" value="ZAD"/>
    <property type="match status" value="1"/>
</dbReference>
<dbReference type="PANTHER" id="PTHR24390">
    <property type="entry name" value="ZINC FINGER PROTEIN"/>
    <property type="match status" value="1"/>
</dbReference>
<feature type="binding site" evidence="8">
    <location>
        <position position="92"/>
    </location>
    <ligand>
        <name>Zn(2+)</name>
        <dbReference type="ChEBI" id="CHEBI:29105"/>
    </ligand>
</feature>
<keyword evidence="6" id="KW-0539">Nucleus</keyword>
<dbReference type="GO" id="GO:0003700">
    <property type="term" value="F:DNA-binding transcription factor activity"/>
    <property type="evidence" value="ECO:0007669"/>
    <property type="project" value="TreeGrafter"/>
</dbReference>
<evidence type="ECO:0000256" key="6">
    <source>
        <dbReference type="ARBA" id="ARBA00023242"/>
    </source>
</evidence>
<feature type="domain" description="C2H2-type" evidence="10">
    <location>
        <begin position="328"/>
        <end position="355"/>
    </location>
</feature>
<dbReference type="PROSITE" id="PS50157">
    <property type="entry name" value="ZINC_FINGER_C2H2_2"/>
    <property type="match status" value="6"/>
</dbReference>
<evidence type="ECO:0000256" key="3">
    <source>
        <dbReference type="ARBA" id="ARBA00022737"/>
    </source>
</evidence>
<evidence type="ECO:0000256" key="1">
    <source>
        <dbReference type="ARBA" id="ARBA00004123"/>
    </source>
</evidence>
<dbReference type="Pfam" id="PF07776">
    <property type="entry name" value="zf-AD"/>
    <property type="match status" value="1"/>
</dbReference>
<protein>
    <recommendedName>
        <fullName evidence="14">Zinc finger protein</fullName>
    </recommendedName>
</protein>
<evidence type="ECO:0000313" key="13">
    <source>
        <dbReference type="Proteomes" id="UP001152799"/>
    </source>
</evidence>
<evidence type="ECO:0000256" key="8">
    <source>
        <dbReference type="PROSITE-ProRule" id="PRU01263"/>
    </source>
</evidence>
<evidence type="ECO:0000256" key="4">
    <source>
        <dbReference type="ARBA" id="ARBA00022771"/>
    </source>
</evidence>
<keyword evidence="5 8" id="KW-0862">Zinc</keyword>
<name>A0A9P0DLL9_9CUCU</name>
<dbReference type="Proteomes" id="UP001152799">
    <property type="component" value="Chromosome 3"/>
</dbReference>
<dbReference type="FunFam" id="3.30.160.60:FF:000145">
    <property type="entry name" value="Zinc finger protein 574"/>
    <property type="match status" value="1"/>
</dbReference>
<dbReference type="GO" id="GO:0006357">
    <property type="term" value="P:regulation of transcription by RNA polymerase II"/>
    <property type="evidence" value="ECO:0007669"/>
    <property type="project" value="TreeGrafter"/>
</dbReference>
<sequence length="463" mass="53473">MEEAAHTSEEILVIHEETIEDPESIIIADEDRAKLKTELHIKCRGCFIQEDEMHYLFSSIDGELNLAYVITKCTGYSCEKDDGFPPYLCLRCTTILVDFFNFKDQIRKTTRLVENLLGKSLKQLETDPHPENDPHPDNSNTDEVFIPDLAEISGTTLECKFCPSTFAIVEECDTHMAKVHKKNPFYKYALFKQRVEPQSVTIKQESIVEESLRNVPKKMCRICQKNIPEDEFKMHWEIHKVNICEQCGHRFIRVSDMNLHKQSVHNDVRNFPCNICEKAFKTKPFLKRHMNIHINPRRFCCDKCGERFNDSGTLKTHIRLKHVGTKDFICPICGLAFNLKPTLDKHVIRHSENRVPSFFCEICKSPFQDKSSLKRHHTVKHTNDFIRPSCNICGKSYSTGTRLRKHIENNHGLNEVVRKKRGRKKLALSKNYHVSESTDESSGSSEDEHGSDSKLTTVSDTSE</sequence>